<reference evidence="2 3" key="1">
    <citation type="journal article" date="2015" name="Sci. Rep.">
        <title>Genome of the facultative scuticociliatosis pathogen Pseudocohnilembus persalinus provides insight into its virulence through horizontal gene transfer.</title>
        <authorList>
            <person name="Xiong J."/>
            <person name="Wang G."/>
            <person name="Cheng J."/>
            <person name="Tian M."/>
            <person name="Pan X."/>
            <person name="Warren A."/>
            <person name="Jiang C."/>
            <person name="Yuan D."/>
            <person name="Miao W."/>
        </authorList>
    </citation>
    <scope>NUCLEOTIDE SEQUENCE [LARGE SCALE GENOMIC DNA]</scope>
    <source>
        <strain evidence="2">36N120E</strain>
    </source>
</reference>
<dbReference type="InParanoid" id="A0A0V0R4R8"/>
<protein>
    <submittedName>
        <fullName evidence="2">Uncharacterized protein</fullName>
    </submittedName>
</protein>
<name>A0A0V0R4R8_PSEPJ</name>
<keyword evidence="1" id="KW-0175">Coiled coil</keyword>
<dbReference type="AlphaFoldDB" id="A0A0V0R4R8"/>
<gene>
    <name evidence="2" type="ORF">PPERSA_00752</name>
</gene>
<evidence type="ECO:0000313" key="2">
    <source>
        <dbReference type="EMBL" id="KRX09473.1"/>
    </source>
</evidence>
<comment type="caution">
    <text evidence="2">The sequence shown here is derived from an EMBL/GenBank/DDBJ whole genome shotgun (WGS) entry which is preliminary data.</text>
</comment>
<proteinExistence type="predicted"/>
<feature type="coiled-coil region" evidence="1">
    <location>
        <begin position="32"/>
        <end position="104"/>
    </location>
</feature>
<organism evidence="2 3">
    <name type="scientific">Pseudocohnilembus persalinus</name>
    <name type="common">Ciliate</name>
    <dbReference type="NCBI Taxonomy" id="266149"/>
    <lineage>
        <taxon>Eukaryota</taxon>
        <taxon>Sar</taxon>
        <taxon>Alveolata</taxon>
        <taxon>Ciliophora</taxon>
        <taxon>Intramacronucleata</taxon>
        <taxon>Oligohymenophorea</taxon>
        <taxon>Scuticociliatia</taxon>
        <taxon>Philasterida</taxon>
        <taxon>Pseudocohnilembidae</taxon>
        <taxon>Pseudocohnilembus</taxon>
    </lineage>
</organism>
<sequence>MNTDTTFSESTMFLNSYTPTKNEIDKSHIKAKQNHMKELLEEQSYIEQLKDQREKNKELKKEYLNEKREKRDYQMINQEQVEQIADLKNKLQNIRNQNDLLQVNYQEK</sequence>
<keyword evidence="3" id="KW-1185">Reference proteome</keyword>
<dbReference type="EMBL" id="LDAU01000049">
    <property type="protein sequence ID" value="KRX09473.1"/>
    <property type="molecule type" value="Genomic_DNA"/>
</dbReference>
<accession>A0A0V0R4R8</accession>
<evidence type="ECO:0000256" key="1">
    <source>
        <dbReference type="SAM" id="Coils"/>
    </source>
</evidence>
<dbReference type="Proteomes" id="UP000054937">
    <property type="component" value="Unassembled WGS sequence"/>
</dbReference>
<evidence type="ECO:0000313" key="3">
    <source>
        <dbReference type="Proteomes" id="UP000054937"/>
    </source>
</evidence>